<dbReference type="InterPro" id="IPR040256">
    <property type="entry name" value="At4g02000-like"/>
</dbReference>
<dbReference type="Gramene" id="C.cajan_04182.t">
    <property type="protein sequence ID" value="C.cajan_04182.t.cds1"/>
    <property type="gene ID" value="C.cajan_04182"/>
</dbReference>
<dbReference type="EMBL" id="CM003613">
    <property type="protein sequence ID" value="KYP57995.1"/>
    <property type="molecule type" value="Genomic_DNA"/>
</dbReference>
<keyword evidence="2" id="KW-1185">Reference proteome</keyword>
<organism evidence="1 2">
    <name type="scientific">Cajanus cajan</name>
    <name type="common">Pigeon pea</name>
    <name type="synonym">Cajanus indicus</name>
    <dbReference type="NCBI Taxonomy" id="3821"/>
    <lineage>
        <taxon>Eukaryota</taxon>
        <taxon>Viridiplantae</taxon>
        <taxon>Streptophyta</taxon>
        <taxon>Embryophyta</taxon>
        <taxon>Tracheophyta</taxon>
        <taxon>Spermatophyta</taxon>
        <taxon>Magnoliopsida</taxon>
        <taxon>eudicotyledons</taxon>
        <taxon>Gunneridae</taxon>
        <taxon>Pentapetalae</taxon>
        <taxon>rosids</taxon>
        <taxon>fabids</taxon>
        <taxon>Fabales</taxon>
        <taxon>Fabaceae</taxon>
        <taxon>Papilionoideae</taxon>
        <taxon>50 kb inversion clade</taxon>
        <taxon>NPAAA clade</taxon>
        <taxon>indigoferoid/millettioid clade</taxon>
        <taxon>Phaseoleae</taxon>
        <taxon>Cajanus</taxon>
    </lineage>
</organism>
<name>A0A151ST70_CAJCA</name>
<dbReference type="AlphaFoldDB" id="A0A151ST70"/>
<sequence>MVIDHYLTIRPWVSNFMASKVHIDNTKVWIHFLSLGREYYDKSILVALTTTVRKPVKVDMSTIDITKVKFAQVYDDLK</sequence>
<dbReference type="PANTHER" id="PTHR31286:SF171">
    <property type="entry name" value="CCHC-TYPE DOMAIN-CONTAINING PROTEIN"/>
    <property type="match status" value="1"/>
</dbReference>
<dbReference type="Proteomes" id="UP000075243">
    <property type="component" value="Chromosome 11"/>
</dbReference>
<protein>
    <submittedName>
        <fullName evidence="1">Uncharacterized protein</fullName>
    </submittedName>
</protein>
<reference evidence="1 2" key="1">
    <citation type="journal article" date="2012" name="Nat. Biotechnol.">
        <title>Draft genome sequence of pigeonpea (Cajanus cajan), an orphan legume crop of resource-poor farmers.</title>
        <authorList>
            <person name="Varshney R.K."/>
            <person name="Chen W."/>
            <person name="Li Y."/>
            <person name="Bharti A.K."/>
            <person name="Saxena R.K."/>
            <person name="Schlueter J.A."/>
            <person name="Donoghue M.T."/>
            <person name="Azam S."/>
            <person name="Fan G."/>
            <person name="Whaley A.M."/>
            <person name="Farmer A.D."/>
            <person name="Sheridan J."/>
            <person name="Iwata A."/>
            <person name="Tuteja R."/>
            <person name="Penmetsa R.V."/>
            <person name="Wu W."/>
            <person name="Upadhyaya H.D."/>
            <person name="Yang S.P."/>
            <person name="Shah T."/>
            <person name="Saxena K.B."/>
            <person name="Michael T."/>
            <person name="McCombie W.R."/>
            <person name="Yang B."/>
            <person name="Zhang G."/>
            <person name="Yang H."/>
            <person name="Wang J."/>
            <person name="Spillane C."/>
            <person name="Cook D.R."/>
            <person name="May G.D."/>
            <person name="Xu X."/>
            <person name="Jackson S.A."/>
        </authorList>
    </citation>
    <scope>NUCLEOTIDE SEQUENCE [LARGE SCALE GENOMIC DNA]</scope>
    <source>
        <strain evidence="2">cv. Asha</strain>
    </source>
</reference>
<evidence type="ECO:0000313" key="2">
    <source>
        <dbReference type="Proteomes" id="UP000075243"/>
    </source>
</evidence>
<proteinExistence type="predicted"/>
<evidence type="ECO:0000313" key="1">
    <source>
        <dbReference type="EMBL" id="KYP57995.1"/>
    </source>
</evidence>
<gene>
    <name evidence="1" type="ORF">KK1_004283</name>
</gene>
<dbReference type="PANTHER" id="PTHR31286">
    <property type="entry name" value="GLYCINE-RICH CELL WALL STRUCTURAL PROTEIN 1.8-LIKE"/>
    <property type="match status" value="1"/>
</dbReference>
<accession>A0A151ST70</accession>